<dbReference type="Proteomes" id="UP001295684">
    <property type="component" value="Unassembled WGS sequence"/>
</dbReference>
<feature type="region of interest" description="Disordered" evidence="2">
    <location>
        <begin position="161"/>
        <end position="198"/>
    </location>
</feature>
<comment type="caution">
    <text evidence="3">The sequence shown here is derived from an EMBL/GenBank/DDBJ whole genome shotgun (WGS) entry which is preliminary data.</text>
</comment>
<dbReference type="EMBL" id="CAMPGE010013864">
    <property type="protein sequence ID" value="CAI2372572.1"/>
    <property type="molecule type" value="Genomic_DNA"/>
</dbReference>
<feature type="coiled-coil region" evidence="1">
    <location>
        <begin position="80"/>
        <end position="107"/>
    </location>
</feature>
<evidence type="ECO:0000256" key="2">
    <source>
        <dbReference type="SAM" id="MobiDB-lite"/>
    </source>
</evidence>
<dbReference type="AlphaFoldDB" id="A0AAD1XH29"/>
<organism evidence="3 4">
    <name type="scientific">Euplotes crassus</name>
    <dbReference type="NCBI Taxonomy" id="5936"/>
    <lineage>
        <taxon>Eukaryota</taxon>
        <taxon>Sar</taxon>
        <taxon>Alveolata</taxon>
        <taxon>Ciliophora</taxon>
        <taxon>Intramacronucleata</taxon>
        <taxon>Spirotrichea</taxon>
        <taxon>Hypotrichia</taxon>
        <taxon>Euplotida</taxon>
        <taxon>Euplotidae</taxon>
        <taxon>Moneuplotes</taxon>
    </lineage>
</organism>
<gene>
    <name evidence="3" type="ORF">ECRASSUSDP1_LOCUS13903</name>
</gene>
<accession>A0AAD1XH29</accession>
<proteinExistence type="predicted"/>
<evidence type="ECO:0000256" key="1">
    <source>
        <dbReference type="SAM" id="Coils"/>
    </source>
</evidence>
<sequence length="298" mass="34304">MALQRELDTAKNIFTKKLLDSRESRQEMLRMLKKAIHDLENGLTEDDASFENFLITIKEADRVLNNSVLCTQALGSQGQLEAAESLISRLQEQADSMRKEIENFEQIKVCRVRDIKLNDKIIKKQIKEICYNILAYHPDTFKAPKMTHEFSILTSNQASSLVGASKGPKRSFSKPCRESESNLHRMSKSMSKPFDTKSKFKTTMPTVREYSEGDTLRRSMTVSSQRKLKSTKRDHEILKLAQKIRINTLNFCGKQAEGIAFTDKIKKISKMMDYLAVDRAEKCRKQKRRKRASRSVAK</sequence>
<evidence type="ECO:0000313" key="4">
    <source>
        <dbReference type="Proteomes" id="UP001295684"/>
    </source>
</evidence>
<keyword evidence="4" id="KW-1185">Reference proteome</keyword>
<evidence type="ECO:0000313" key="3">
    <source>
        <dbReference type="EMBL" id="CAI2372572.1"/>
    </source>
</evidence>
<protein>
    <submittedName>
        <fullName evidence="3">Uncharacterized protein</fullName>
    </submittedName>
</protein>
<reference evidence="3" key="1">
    <citation type="submission" date="2023-07" db="EMBL/GenBank/DDBJ databases">
        <authorList>
            <consortium name="AG Swart"/>
            <person name="Singh M."/>
            <person name="Singh A."/>
            <person name="Seah K."/>
            <person name="Emmerich C."/>
        </authorList>
    </citation>
    <scope>NUCLEOTIDE SEQUENCE</scope>
    <source>
        <strain evidence="3">DP1</strain>
    </source>
</reference>
<keyword evidence="1" id="KW-0175">Coiled coil</keyword>
<name>A0AAD1XH29_EUPCR</name>